<comment type="caution">
    <text evidence="2">The sequence shown here is derived from an EMBL/GenBank/DDBJ whole genome shotgun (WGS) entry which is preliminary data.</text>
</comment>
<feature type="signal peptide" evidence="1">
    <location>
        <begin position="1"/>
        <end position="23"/>
    </location>
</feature>
<feature type="chain" id="PRO_5042946099" evidence="1">
    <location>
        <begin position="24"/>
        <end position="357"/>
    </location>
</feature>
<reference evidence="2 3" key="1">
    <citation type="submission" date="2019-10" db="EMBL/GenBank/DDBJ databases">
        <authorList>
            <person name="Palmer J.M."/>
        </authorList>
    </citation>
    <scope>NUCLEOTIDE SEQUENCE [LARGE SCALE GENOMIC DNA]</scope>
    <source>
        <strain evidence="2 3">TWF506</strain>
    </source>
</reference>
<sequence>MTSTIVATLSFLSLFIGAHLGSAASIHGNKFERRATVLGENLFDPTTPWLSPACRVGLTSNQGKQWGIYPFGKGHPERPAWLGGQAVKDFFAKGDRANFFRIPQDEWAGSQNRKPCWNLDTDVDPSFKDAGLIEYFSAGYCFCQFYQNRDCDGYVAVSDGLPQTPGYIGLEDKTKGFGRFERTGNPPTYYQSFACFSTSTQYDPQCKITISNRGERSEAINQIDGLIKSLTITRNFNIFLQVLDEEGMEKAEEEAEEDDAVIEIFTGKGSCVRVNEVRPYTSESGIRMRDWEINSCTCMFYASEDCEGRPIMIDGHTGKVTRRVEEWGPSFFYEQPKIRSLRCDAPYGPPAVPRNRW</sequence>
<dbReference type="AlphaFoldDB" id="A0AAN8NKT5"/>
<name>A0AAN8NKT5_9PEZI</name>
<keyword evidence="1" id="KW-0732">Signal</keyword>
<gene>
    <name evidence="2" type="ORF">TWF506_010628</name>
</gene>
<evidence type="ECO:0000313" key="2">
    <source>
        <dbReference type="EMBL" id="KAK6508541.1"/>
    </source>
</evidence>
<protein>
    <submittedName>
        <fullName evidence="2">Uncharacterized protein</fullName>
    </submittedName>
</protein>
<evidence type="ECO:0000256" key="1">
    <source>
        <dbReference type="SAM" id="SignalP"/>
    </source>
</evidence>
<accession>A0AAN8NKT5</accession>
<evidence type="ECO:0000313" key="3">
    <source>
        <dbReference type="Proteomes" id="UP001307849"/>
    </source>
</evidence>
<organism evidence="2 3">
    <name type="scientific">Arthrobotrys conoides</name>
    <dbReference type="NCBI Taxonomy" id="74498"/>
    <lineage>
        <taxon>Eukaryota</taxon>
        <taxon>Fungi</taxon>
        <taxon>Dikarya</taxon>
        <taxon>Ascomycota</taxon>
        <taxon>Pezizomycotina</taxon>
        <taxon>Orbiliomycetes</taxon>
        <taxon>Orbiliales</taxon>
        <taxon>Orbiliaceae</taxon>
        <taxon>Arthrobotrys</taxon>
    </lineage>
</organism>
<dbReference type="EMBL" id="JAVHJM010000008">
    <property type="protein sequence ID" value="KAK6508541.1"/>
    <property type="molecule type" value="Genomic_DNA"/>
</dbReference>
<keyword evidence="3" id="KW-1185">Reference proteome</keyword>
<dbReference type="Proteomes" id="UP001307849">
    <property type="component" value="Unassembled WGS sequence"/>
</dbReference>
<proteinExistence type="predicted"/>